<dbReference type="InterPro" id="IPR023577">
    <property type="entry name" value="CYTH_domain"/>
</dbReference>
<accession>A0A1F5S1Y6</accession>
<dbReference type="SMART" id="SM01118">
    <property type="entry name" value="CYTH"/>
    <property type="match status" value="1"/>
</dbReference>
<protein>
    <recommendedName>
        <fullName evidence="1">CYTH domain-containing protein</fullName>
    </recommendedName>
</protein>
<reference evidence="2 3" key="1">
    <citation type="journal article" date="2016" name="Nat. Commun.">
        <title>Thousands of microbial genomes shed light on interconnected biogeochemical processes in an aquifer system.</title>
        <authorList>
            <person name="Anantharaman K."/>
            <person name="Brown C.T."/>
            <person name="Hug L.A."/>
            <person name="Sharon I."/>
            <person name="Castelle C.J."/>
            <person name="Probst A.J."/>
            <person name="Thomas B.C."/>
            <person name="Singh A."/>
            <person name="Wilkins M.J."/>
            <person name="Karaoz U."/>
            <person name="Brodie E.L."/>
            <person name="Williams K.H."/>
            <person name="Hubbard S.S."/>
            <person name="Banfield J.F."/>
        </authorList>
    </citation>
    <scope>NUCLEOTIDE SEQUENCE [LARGE SCALE GENOMIC DNA]</scope>
</reference>
<dbReference type="SUPFAM" id="SSF55154">
    <property type="entry name" value="CYTH-like phosphatases"/>
    <property type="match status" value="1"/>
</dbReference>
<sequence>MQEIEAKFLDIDSEKIQKKLEEIGAKKVGEYFYRRRVFDYPDWRLDKDHSWLRLRDEGEKITLSFKKRLGVDSSGVGVNDSGMEEVEIVVNDFDNTAELILKLGFIEKHYAENKRIRWEKDGIEFDIDTYPGINPYLEIESSSWGKVDEAIRFLELNPNDKKIFSGNQVYALNGIKVGELRRISFDEGLVKR</sequence>
<dbReference type="Gene3D" id="2.40.320.10">
    <property type="entry name" value="Hypothetical Protein Pfu-838710-001"/>
    <property type="match status" value="1"/>
</dbReference>
<gene>
    <name evidence="2" type="ORF">A2257_02875</name>
</gene>
<dbReference type="Proteomes" id="UP000177407">
    <property type="component" value="Unassembled WGS sequence"/>
</dbReference>
<organism evidence="2 3">
    <name type="scientific">Candidatus Falkowbacteria bacterium RIFOXYA2_FULL_38_12</name>
    <dbReference type="NCBI Taxonomy" id="1797993"/>
    <lineage>
        <taxon>Bacteria</taxon>
        <taxon>Candidatus Falkowiibacteriota</taxon>
    </lineage>
</organism>
<dbReference type="Pfam" id="PF01928">
    <property type="entry name" value="CYTH"/>
    <property type="match status" value="1"/>
</dbReference>
<dbReference type="EMBL" id="MFGA01000020">
    <property type="protein sequence ID" value="OGF20694.1"/>
    <property type="molecule type" value="Genomic_DNA"/>
</dbReference>
<dbReference type="PROSITE" id="PS51707">
    <property type="entry name" value="CYTH"/>
    <property type="match status" value="1"/>
</dbReference>
<evidence type="ECO:0000259" key="1">
    <source>
        <dbReference type="PROSITE" id="PS51707"/>
    </source>
</evidence>
<proteinExistence type="predicted"/>
<feature type="domain" description="CYTH" evidence="1">
    <location>
        <begin position="1"/>
        <end position="174"/>
    </location>
</feature>
<name>A0A1F5S1Y6_9BACT</name>
<evidence type="ECO:0000313" key="3">
    <source>
        <dbReference type="Proteomes" id="UP000177407"/>
    </source>
</evidence>
<evidence type="ECO:0000313" key="2">
    <source>
        <dbReference type="EMBL" id="OGF20694.1"/>
    </source>
</evidence>
<comment type="caution">
    <text evidence="2">The sequence shown here is derived from an EMBL/GenBank/DDBJ whole genome shotgun (WGS) entry which is preliminary data.</text>
</comment>
<dbReference type="InterPro" id="IPR033469">
    <property type="entry name" value="CYTH-like_dom_sf"/>
</dbReference>
<dbReference type="AlphaFoldDB" id="A0A1F5S1Y6"/>